<sequence length="106" mass="12022">MIRCWSVNKATVFVTLTATRHLSSQYGSRLRILYSFATAKSAGRDDVEQLPCGTPARMGPMDTTCNRYTDSRSYRIDRYGSRPLIDAPAKTQFRMQLTCPSQLFCN</sequence>
<proteinExistence type="predicted"/>
<name>A0A4C1WAP8_EUMVA</name>
<keyword evidence="2" id="KW-1185">Reference proteome</keyword>
<dbReference type="Proteomes" id="UP000299102">
    <property type="component" value="Unassembled WGS sequence"/>
</dbReference>
<comment type="caution">
    <text evidence="1">The sequence shown here is derived from an EMBL/GenBank/DDBJ whole genome shotgun (WGS) entry which is preliminary data.</text>
</comment>
<evidence type="ECO:0000313" key="2">
    <source>
        <dbReference type="Proteomes" id="UP000299102"/>
    </source>
</evidence>
<reference evidence="1 2" key="1">
    <citation type="journal article" date="2019" name="Commun. Biol.">
        <title>The bagworm genome reveals a unique fibroin gene that provides high tensile strength.</title>
        <authorList>
            <person name="Kono N."/>
            <person name="Nakamura H."/>
            <person name="Ohtoshi R."/>
            <person name="Tomita M."/>
            <person name="Numata K."/>
            <person name="Arakawa K."/>
        </authorList>
    </citation>
    <scope>NUCLEOTIDE SEQUENCE [LARGE SCALE GENOMIC DNA]</scope>
</reference>
<dbReference type="EMBL" id="BGZK01000505">
    <property type="protein sequence ID" value="GBP47589.1"/>
    <property type="molecule type" value="Genomic_DNA"/>
</dbReference>
<accession>A0A4C1WAP8</accession>
<dbReference type="AlphaFoldDB" id="A0A4C1WAP8"/>
<evidence type="ECO:0000313" key="1">
    <source>
        <dbReference type="EMBL" id="GBP47589.1"/>
    </source>
</evidence>
<organism evidence="1 2">
    <name type="scientific">Eumeta variegata</name>
    <name type="common">Bagworm moth</name>
    <name type="synonym">Eumeta japonica</name>
    <dbReference type="NCBI Taxonomy" id="151549"/>
    <lineage>
        <taxon>Eukaryota</taxon>
        <taxon>Metazoa</taxon>
        <taxon>Ecdysozoa</taxon>
        <taxon>Arthropoda</taxon>
        <taxon>Hexapoda</taxon>
        <taxon>Insecta</taxon>
        <taxon>Pterygota</taxon>
        <taxon>Neoptera</taxon>
        <taxon>Endopterygota</taxon>
        <taxon>Lepidoptera</taxon>
        <taxon>Glossata</taxon>
        <taxon>Ditrysia</taxon>
        <taxon>Tineoidea</taxon>
        <taxon>Psychidae</taxon>
        <taxon>Oiketicinae</taxon>
        <taxon>Eumeta</taxon>
    </lineage>
</organism>
<gene>
    <name evidence="1" type="ORF">EVAR_30303_1</name>
</gene>
<protein>
    <submittedName>
        <fullName evidence="1">Uncharacterized protein</fullName>
    </submittedName>
</protein>